<name>B1G6U7_PARG4</name>
<dbReference type="GO" id="GO:0052689">
    <property type="term" value="F:carboxylic ester hydrolase activity"/>
    <property type="evidence" value="ECO:0007669"/>
    <property type="project" value="UniProtKB-KW"/>
</dbReference>
<keyword evidence="6" id="KW-1185">Reference proteome</keyword>
<proteinExistence type="predicted"/>
<organism evidence="5 6">
    <name type="scientific">Paraburkholderia graminis (strain ATCC 700544 / DSM 17151 / LMG 18924 / NCIMB 13744 / C4D1M)</name>
    <dbReference type="NCBI Taxonomy" id="396598"/>
    <lineage>
        <taxon>Bacteria</taxon>
        <taxon>Pseudomonadati</taxon>
        <taxon>Pseudomonadota</taxon>
        <taxon>Betaproteobacteria</taxon>
        <taxon>Burkholderiales</taxon>
        <taxon>Burkholderiaceae</taxon>
        <taxon>Paraburkholderia</taxon>
    </lineage>
</organism>
<evidence type="ECO:0000313" key="6">
    <source>
        <dbReference type="Proteomes" id="UP000005045"/>
    </source>
</evidence>
<protein>
    <submittedName>
        <fullName evidence="5">Feruloyl esterase</fullName>
    </submittedName>
</protein>
<accession>B1G6U7</accession>
<dbReference type="EMBL" id="ABLD01000020">
    <property type="protein sequence ID" value="EDT08167.1"/>
    <property type="molecule type" value="Genomic_DNA"/>
</dbReference>
<keyword evidence="2" id="KW-0732">Signal</keyword>
<evidence type="ECO:0000313" key="5">
    <source>
        <dbReference type="EMBL" id="EDT08167.1"/>
    </source>
</evidence>
<comment type="caution">
    <text evidence="5">The sequence shown here is derived from an EMBL/GenBank/DDBJ whole genome shotgun (WGS) entry which is preliminary data.</text>
</comment>
<keyword evidence="4" id="KW-1015">Disulfide bond</keyword>
<dbReference type="RefSeq" id="WP_006051664.1">
    <property type="nucleotide sequence ID" value="NZ_ABLD01000020.1"/>
</dbReference>
<dbReference type="OrthoDB" id="7062032at2"/>
<dbReference type="AlphaFoldDB" id="B1G6U7"/>
<evidence type="ECO:0000256" key="1">
    <source>
        <dbReference type="ARBA" id="ARBA00022487"/>
    </source>
</evidence>
<keyword evidence="1" id="KW-0719">Serine esterase</keyword>
<keyword evidence="3" id="KW-0378">Hydrolase</keyword>
<evidence type="ECO:0000256" key="4">
    <source>
        <dbReference type="ARBA" id="ARBA00023157"/>
    </source>
</evidence>
<reference evidence="5 6" key="1">
    <citation type="submission" date="2008-03" db="EMBL/GenBank/DDBJ databases">
        <title>Sequencing of the draft genome and assembly of Burkholderia graminis C4D1M.</title>
        <authorList>
            <consortium name="US DOE Joint Genome Institute (JGI-PGF)"/>
            <person name="Copeland A."/>
            <person name="Lucas S."/>
            <person name="Lapidus A."/>
            <person name="Glavina del Rio T."/>
            <person name="Dalin E."/>
            <person name="Tice H."/>
            <person name="Bruce D."/>
            <person name="Goodwin L."/>
            <person name="Pitluck S."/>
            <person name="Larimer F."/>
            <person name="Land M.L."/>
            <person name="Hauser L."/>
            <person name="Tiedje J."/>
            <person name="Richardson P."/>
        </authorList>
    </citation>
    <scope>NUCLEOTIDE SEQUENCE [LARGE SCALE GENOMIC DNA]</scope>
    <source>
        <strain evidence="6">ATCC 700544 / DSM 17151 / LMG 18924 / NCIMB 13744 / C4D1M</strain>
    </source>
</reference>
<evidence type="ECO:0000256" key="3">
    <source>
        <dbReference type="ARBA" id="ARBA00022801"/>
    </source>
</evidence>
<dbReference type="Proteomes" id="UP000005045">
    <property type="component" value="Unassembled WGS sequence"/>
</dbReference>
<evidence type="ECO:0000256" key="2">
    <source>
        <dbReference type="ARBA" id="ARBA00022729"/>
    </source>
</evidence>
<dbReference type="InterPro" id="IPR011118">
    <property type="entry name" value="Tannase/feruloyl_esterase"/>
</dbReference>
<gene>
    <name evidence="5" type="ORF">BgramDRAFT_5093</name>
</gene>
<dbReference type="PANTHER" id="PTHR33938">
    <property type="entry name" value="FERULOYL ESTERASE B-RELATED"/>
    <property type="match status" value="1"/>
</dbReference>
<sequence>MTAIARTMGLSNPTTNTRLFPMPANPHAAGQDVTQIDWPGAIIKWVEQGEAPPQLTYTFRTNATASRSLPVCLYRKAPHYNGSGDITCATNYTCT</sequence>
<dbReference type="PANTHER" id="PTHR33938:SF15">
    <property type="entry name" value="FERULOYL ESTERASE B-RELATED"/>
    <property type="match status" value="1"/>
</dbReference>
<dbReference type="Pfam" id="PF07519">
    <property type="entry name" value="Tannase"/>
    <property type="match status" value="1"/>
</dbReference>